<protein>
    <submittedName>
        <fullName evidence="2">Uncharacterized protein</fullName>
    </submittedName>
</protein>
<reference evidence="2" key="1">
    <citation type="submission" date="2014-06" db="EMBL/GenBank/DDBJ databases">
        <title>Key roles for freshwater Actinobacteria revealed by deep metagenomic sequencing.</title>
        <authorList>
            <person name="Ghai R."/>
            <person name="Mizuno C.M."/>
            <person name="Picazo A."/>
            <person name="Camacho A."/>
            <person name="Rodriguez-Valera F."/>
        </authorList>
    </citation>
    <scope>NUCLEOTIDE SEQUENCE</scope>
</reference>
<sequence>MKSVLKYTFLRLLILAAFLGIGYLVGLRGIVLL</sequence>
<gene>
    <name evidence="2" type="ORF">GM51_19620</name>
</gene>
<keyword evidence="1" id="KW-0812">Transmembrane</keyword>
<proteinExistence type="predicted"/>
<keyword evidence="1" id="KW-0472">Membrane</keyword>
<name>A0A094PR08_9ZZZZ</name>
<dbReference type="EMBL" id="JNSL01000184">
    <property type="protein sequence ID" value="KGA13512.1"/>
    <property type="molecule type" value="Genomic_DNA"/>
</dbReference>
<comment type="caution">
    <text evidence="2">The sequence shown here is derived from an EMBL/GenBank/DDBJ whole genome shotgun (WGS) entry which is preliminary data.</text>
</comment>
<evidence type="ECO:0000313" key="2">
    <source>
        <dbReference type="EMBL" id="KGA13512.1"/>
    </source>
</evidence>
<accession>A0A094PR08</accession>
<evidence type="ECO:0000256" key="1">
    <source>
        <dbReference type="SAM" id="Phobius"/>
    </source>
</evidence>
<dbReference type="AlphaFoldDB" id="A0A094PR08"/>
<organism evidence="2">
    <name type="scientific">freshwater metagenome</name>
    <dbReference type="NCBI Taxonomy" id="449393"/>
    <lineage>
        <taxon>unclassified sequences</taxon>
        <taxon>metagenomes</taxon>
        <taxon>ecological metagenomes</taxon>
    </lineage>
</organism>
<feature type="transmembrane region" description="Helical" evidence="1">
    <location>
        <begin position="12"/>
        <end position="31"/>
    </location>
</feature>
<feature type="non-terminal residue" evidence="2">
    <location>
        <position position="33"/>
    </location>
</feature>
<keyword evidence="1" id="KW-1133">Transmembrane helix</keyword>